<dbReference type="AlphaFoldDB" id="A0A7C8RCZ3"/>
<evidence type="ECO:0000313" key="3">
    <source>
        <dbReference type="EMBL" id="KAF3281710.1"/>
    </source>
</evidence>
<comment type="caution">
    <text evidence="3">The sequence shown here is derived from an EMBL/GenBank/DDBJ whole genome shotgun (WGS) entry which is preliminary data.</text>
</comment>
<sequence>MHISSCLSVLISTGFLGLYYLPNLRAPAKQADSLTWESLLVLLVALLLSSRIASSSLLDDSPQKRQVSNSDGPTSSLPDPTSLELSSLDPAPTSSGGSDDGLLSAGTDAGLSTTPPFSNSTTTTSKVEPPRSDEPGSTSTVTQVPVPTKVTVTRTITDEFGRESTTTDVVPTTTMVSSDDPSLANGGEPGSPSGVTPQQKKIIIGVVVSVVGILSIVGVAGVIWRIWFSRRGGEEDLSLHRKETPPPLSVSSIPSGDGTARIVSGSDRRKKSAFGNMNPSSNF</sequence>
<keyword evidence="2" id="KW-0472">Membrane</keyword>
<keyword evidence="2" id="KW-0812">Transmembrane</keyword>
<reference evidence="3 4" key="1">
    <citation type="submission" date="2020-01" db="EMBL/GenBank/DDBJ databases">
        <authorList>
            <person name="Palmer J.M."/>
        </authorList>
    </citation>
    <scope>NUCLEOTIDE SEQUENCE [LARGE SCALE GENOMIC DNA]</scope>
    <source>
        <strain evidence="3 4">TWF970</strain>
    </source>
</reference>
<name>A0A7C8RCZ3_ORBOL</name>
<protein>
    <recommendedName>
        <fullName evidence="5">Mid2 domain-containing protein</fullName>
    </recommendedName>
</protein>
<proteinExistence type="predicted"/>
<feature type="transmembrane region" description="Helical" evidence="2">
    <location>
        <begin position="6"/>
        <end position="22"/>
    </location>
</feature>
<feature type="compositionally biased region" description="Polar residues" evidence="1">
    <location>
        <begin position="64"/>
        <end position="85"/>
    </location>
</feature>
<feature type="region of interest" description="Disordered" evidence="1">
    <location>
        <begin position="58"/>
        <end position="197"/>
    </location>
</feature>
<keyword evidence="2" id="KW-1133">Transmembrane helix</keyword>
<organism evidence="3 4">
    <name type="scientific">Orbilia oligospora</name>
    <name type="common">Nematode-trapping fungus</name>
    <name type="synonym">Arthrobotrys oligospora</name>
    <dbReference type="NCBI Taxonomy" id="2813651"/>
    <lineage>
        <taxon>Eukaryota</taxon>
        <taxon>Fungi</taxon>
        <taxon>Dikarya</taxon>
        <taxon>Ascomycota</taxon>
        <taxon>Pezizomycotina</taxon>
        <taxon>Orbiliomycetes</taxon>
        <taxon>Orbiliales</taxon>
        <taxon>Orbiliaceae</taxon>
        <taxon>Orbilia</taxon>
    </lineage>
</organism>
<evidence type="ECO:0008006" key="5">
    <source>
        <dbReference type="Google" id="ProtNLM"/>
    </source>
</evidence>
<evidence type="ECO:0000256" key="1">
    <source>
        <dbReference type="SAM" id="MobiDB-lite"/>
    </source>
</evidence>
<feature type="compositionally biased region" description="Low complexity" evidence="1">
    <location>
        <begin position="138"/>
        <end position="155"/>
    </location>
</feature>
<gene>
    <name evidence="3" type="ORF">TWF970_002247</name>
</gene>
<feature type="region of interest" description="Disordered" evidence="1">
    <location>
        <begin position="236"/>
        <end position="283"/>
    </location>
</feature>
<feature type="compositionally biased region" description="Low complexity" evidence="1">
    <location>
        <begin position="94"/>
        <end position="125"/>
    </location>
</feature>
<evidence type="ECO:0000313" key="4">
    <source>
        <dbReference type="Proteomes" id="UP000474640"/>
    </source>
</evidence>
<dbReference type="OrthoDB" id="5424096at2759"/>
<feature type="transmembrane region" description="Helical" evidence="2">
    <location>
        <begin position="34"/>
        <end position="53"/>
    </location>
</feature>
<dbReference type="EMBL" id="JAABOJ010000015">
    <property type="protein sequence ID" value="KAF3281710.1"/>
    <property type="molecule type" value="Genomic_DNA"/>
</dbReference>
<accession>A0A7C8RCZ3</accession>
<evidence type="ECO:0000256" key="2">
    <source>
        <dbReference type="SAM" id="Phobius"/>
    </source>
</evidence>
<feature type="compositionally biased region" description="Low complexity" evidence="1">
    <location>
        <begin position="164"/>
        <end position="180"/>
    </location>
</feature>
<feature type="transmembrane region" description="Helical" evidence="2">
    <location>
        <begin position="202"/>
        <end position="224"/>
    </location>
</feature>
<dbReference type="Proteomes" id="UP000474640">
    <property type="component" value="Unassembled WGS sequence"/>
</dbReference>